<dbReference type="AlphaFoldDB" id="A0A433QJE7"/>
<gene>
    <name evidence="1" type="ORF">BC938DRAFT_480087</name>
</gene>
<dbReference type="Proteomes" id="UP000274822">
    <property type="component" value="Unassembled WGS sequence"/>
</dbReference>
<comment type="caution">
    <text evidence="1">The sequence shown here is derived from an EMBL/GenBank/DDBJ whole genome shotgun (WGS) entry which is preliminary data.</text>
</comment>
<protein>
    <submittedName>
        <fullName evidence="1">Uncharacterized protein</fullName>
    </submittedName>
</protein>
<reference evidence="1 2" key="1">
    <citation type="journal article" date="2018" name="New Phytol.">
        <title>Phylogenomics of Endogonaceae and evolution of mycorrhizas within Mucoromycota.</title>
        <authorList>
            <person name="Chang Y."/>
            <person name="Desiro A."/>
            <person name="Na H."/>
            <person name="Sandor L."/>
            <person name="Lipzen A."/>
            <person name="Clum A."/>
            <person name="Barry K."/>
            <person name="Grigoriev I.V."/>
            <person name="Martin F.M."/>
            <person name="Stajich J.E."/>
            <person name="Smith M.E."/>
            <person name="Bonito G."/>
            <person name="Spatafora J.W."/>
        </authorList>
    </citation>
    <scope>NUCLEOTIDE SEQUENCE [LARGE SCALE GENOMIC DNA]</scope>
    <source>
        <strain evidence="1 2">AD002</strain>
    </source>
</reference>
<accession>A0A433QJE7</accession>
<keyword evidence="2" id="KW-1185">Reference proteome</keyword>
<feature type="non-terminal residue" evidence="1">
    <location>
        <position position="305"/>
    </location>
</feature>
<organism evidence="1 2">
    <name type="scientific">Jimgerdemannia flammicorona</name>
    <dbReference type="NCBI Taxonomy" id="994334"/>
    <lineage>
        <taxon>Eukaryota</taxon>
        <taxon>Fungi</taxon>
        <taxon>Fungi incertae sedis</taxon>
        <taxon>Mucoromycota</taxon>
        <taxon>Mucoromycotina</taxon>
        <taxon>Endogonomycetes</taxon>
        <taxon>Endogonales</taxon>
        <taxon>Endogonaceae</taxon>
        <taxon>Jimgerdemannia</taxon>
    </lineage>
</organism>
<name>A0A433QJE7_9FUNG</name>
<evidence type="ECO:0000313" key="1">
    <source>
        <dbReference type="EMBL" id="RUS29903.1"/>
    </source>
</evidence>
<sequence length="305" mass="35111">MNYISTKDLSKLRFPERQNSTKYNRNYIYGYLIVVGVNLNSGPFSYFSLSPARSYILDLTPTSKIINEFSSDEWTKLLTNKCVKASRYHHEIETITNKLFGPVGVRRSTLTLMQARQRWKELNCLPAPSHNDEFSYSKDQWEKILWWAGRAVGQFLDAFEAVKSPLDSECNETEWKGDYVVPLLQGALKLDGMGEISVLASQDRRNHDKDVLVEAVDRAHLADLLCQYESHEIVCLLACGGPYNSDVTKPASDEFQLQRMMKDMLDALHIKFYRAKVDGTCLYVLGIQTYLAEVRIYLMEKRDVY</sequence>
<proteinExistence type="predicted"/>
<dbReference type="EMBL" id="RBNJ01004530">
    <property type="protein sequence ID" value="RUS29903.1"/>
    <property type="molecule type" value="Genomic_DNA"/>
</dbReference>
<evidence type="ECO:0000313" key="2">
    <source>
        <dbReference type="Proteomes" id="UP000274822"/>
    </source>
</evidence>